<evidence type="ECO:0000256" key="1">
    <source>
        <dbReference type="SAM" id="MobiDB-lite"/>
    </source>
</evidence>
<sequence>MRHRRHDVNVVTPLSQEGRHEVCQLTCLGDVDLVEHDQARTLLEPGAVRDQFGLDDVEVGEGVAPGVERGAVEHVHEPCAPLNMAKELQTQPAALAGAGNEPRNVGHGEHDLARRHDPEVGHQSGERIVGDLRPRRRHGGHQT</sequence>
<gene>
    <name evidence="2" type="ORF">UFOPK3773_02283</name>
</gene>
<proteinExistence type="predicted"/>
<organism evidence="2">
    <name type="scientific">freshwater metagenome</name>
    <dbReference type="NCBI Taxonomy" id="449393"/>
    <lineage>
        <taxon>unclassified sequences</taxon>
        <taxon>metagenomes</taxon>
        <taxon>ecological metagenomes</taxon>
    </lineage>
</organism>
<feature type="compositionally biased region" description="Basic residues" evidence="1">
    <location>
        <begin position="134"/>
        <end position="143"/>
    </location>
</feature>
<feature type="region of interest" description="Disordered" evidence="1">
    <location>
        <begin position="86"/>
        <end position="143"/>
    </location>
</feature>
<dbReference type="EMBL" id="CAFBNF010000377">
    <property type="protein sequence ID" value="CAB4964674.1"/>
    <property type="molecule type" value="Genomic_DNA"/>
</dbReference>
<reference evidence="2" key="1">
    <citation type="submission" date="2020-05" db="EMBL/GenBank/DDBJ databases">
        <authorList>
            <person name="Chiriac C."/>
            <person name="Salcher M."/>
            <person name="Ghai R."/>
            <person name="Kavagutti S V."/>
        </authorList>
    </citation>
    <scope>NUCLEOTIDE SEQUENCE</scope>
</reference>
<dbReference type="AlphaFoldDB" id="A0A6J7LG33"/>
<accession>A0A6J7LG33</accession>
<name>A0A6J7LG33_9ZZZZ</name>
<evidence type="ECO:0000313" key="2">
    <source>
        <dbReference type="EMBL" id="CAB4964674.1"/>
    </source>
</evidence>
<protein>
    <submittedName>
        <fullName evidence="2">Unannotated protein</fullName>
    </submittedName>
</protein>
<feature type="compositionally biased region" description="Basic and acidic residues" evidence="1">
    <location>
        <begin position="104"/>
        <end position="133"/>
    </location>
</feature>